<dbReference type="InterPro" id="IPR023753">
    <property type="entry name" value="FAD/NAD-binding_dom"/>
</dbReference>
<evidence type="ECO:0000313" key="7">
    <source>
        <dbReference type="EMBL" id="ANE47739.1"/>
    </source>
</evidence>
<organism evidence="7 8">
    <name type="scientific">Paenibacillus swuensis</name>
    <dbReference type="NCBI Taxonomy" id="1178515"/>
    <lineage>
        <taxon>Bacteria</taxon>
        <taxon>Bacillati</taxon>
        <taxon>Bacillota</taxon>
        <taxon>Bacilli</taxon>
        <taxon>Bacillales</taxon>
        <taxon>Paenibacillaceae</taxon>
        <taxon>Paenibacillus</taxon>
    </lineage>
</organism>
<keyword evidence="4" id="KW-0274">FAD</keyword>
<dbReference type="SUPFAM" id="SSF51905">
    <property type="entry name" value="FAD/NAD(P)-binding domain"/>
    <property type="match status" value="1"/>
</dbReference>
<dbReference type="InterPro" id="IPR051169">
    <property type="entry name" value="NADH-Q_oxidoreductase"/>
</dbReference>
<evidence type="ECO:0000259" key="6">
    <source>
        <dbReference type="Pfam" id="PF07992"/>
    </source>
</evidence>
<dbReference type="OrthoDB" id="2641866at2"/>
<keyword evidence="5" id="KW-0560">Oxidoreductase</keyword>
<dbReference type="PRINTS" id="PR00368">
    <property type="entry name" value="FADPNR"/>
</dbReference>
<dbReference type="PANTHER" id="PTHR42913:SF3">
    <property type="entry name" value="64 KDA MITOCHONDRIAL NADH DEHYDROGENASE (EUROFUNG)"/>
    <property type="match status" value="1"/>
</dbReference>
<dbReference type="InterPro" id="IPR036188">
    <property type="entry name" value="FAD/NAD-bd_sf"/>
</dbReference>
<dbReference type="PANTHER" id="PTHR42913">
    <property type="entry name" value="APOPTOSIS-INDUCING FACTOR 1"/>
    <property type="match status" value="1"/>
</dbReference>
<protein>
    <submittedName>
        <fullName evidence="7">Pyridine nucleotide-disulfide oxidoreductase</fullName>
    </submittedName>
</protein>
<feature type="domain" description="FAD/NAD(P)-binding" evidence="6">
    <location>
        <begin position="6"/>
        <end position="311"/>
    </location>
</feature>
<dbReference type="EMBL" id="CP011388">
    <property type="protein sequence ID" value="ANE47739.1"/>
    <property type="molecule type" value="Genomic_DNA"/>
</dbReference>
<evidence type="ECO:0000313" key="8">
    <source>
        <dbReference type="Proteomes" id="UP000076927"/>
    </source>
</evidence>
<proteinExistence type="inferred from homology"/>
<keyword evidence="3" id="KW-0285">Flavoprotein</keyword>
<evidence type="ECO:0000256" key="5">
    <source>
        <dbReference type="ARBA" id="ARBA00023002"/>
    </source>
</evidence>
<evidence type="ECO:0000256" key="4">
    <source>
        <dbReference type="ARBA" id="ARBA00022827"/>
    </source>
</evidence>
<dbReference type="KEGG" id="pswu:SY83_17245"/>
<evidence type="ECO:0000256" key="2">
    <source>
        <dbReference type="ARBA" id="ARBA00005272"/>
    </source>
</evidence>
<comment type="similarity">
    <text evidence="2">Belongs to the NADH dehydrogenase family.</text>
</comment>
<accession>A0A172TKZ5</accession>
<dbReference type="GO" id="GO:0003955">
    <property type="term" value="F:NAD(P)H dehydrogenase (quinone) activity"/>
    <property type="evidence" value="ECO:0007669"/>
    <property type="project" value="TreeGrafter"/>
</dbReference>
<name>A0A172TKZ5_9BACL</name>
<dbReference type="RefSeq" id="WP_068608742.1">
    <property type="nucleotide sequence ID" value="NZ_CP011388.1"/>
</dbReference>
<dbReference type="Gene3D" id="3.50.50.100">
    <property type="match status" value="1"/>
</dbReference>
<comment type="cofactor">
    <cofactor evidence="1">
        <name>FAD</name>
        <dbReference type="ChEBI" id="CHEBI:57692"/>
    </cofactor>
</comment>
<dbReference type="AlphaFoldDB" id="A0A172TKZ5"/>
<dbReference type="PATRIC" id="fig|1178515.4.peg.3470"/>
<dbReference type="Pfam" id="PF07992">
    <property type="entry name" value="Pyr_redox_2"/>
    <property type="match status" value="1"/>
</dbReference>
<keyword evidence="8" id="KW-1185">Reference proteome</keyword>
<reference evidence="7 8" key="1">
    <citation type="submission" date="2015-01" db="EMBL/GenBank/DDBJ databases">
        <title>Paenibacillus swuensis/DY6/whole genome sequencing.</title>
        <authorList>
            <person name="Kim M.K."/>
            <person name="Srinivasan S."/>
            <person name="Lee J.-J."/>
        </authorList>
    </citation>
    <scope>NUCLEOTIDE SEQUENCE [LARGE SCALE GENOMIC DNA]</scope>
    <source>
        <strain evidence="7 8">DY6</strain>
    </source>
</reference>
<sequence length="393" mass="42716">MNDLTCIIIGGGHTGLGALKKIQETTRNMAKERRIRIVLIDKQPGHVRKVMLFRPAASGEEIVVPWSHYGSEGVEFVQGTVTSVESGEKRIRYTDAQGKDTQIRYDLLVVAVGSIVRRPDPNQGGISLTDPQAAADIREQWRGNLRKAASETNPEERKRLMTIAVAGAGISGMEASAELVFAMREEALALGLSPSAVSVYLLNAQKRLFPEGPEKIGRKLDQTLGQCGVTVLHNCKAIREKSGVVTLNNGKRLDASLCIWTIGLMPNPALRGMGLPLTPEGQVKVDECYRVQGAPGVYSIGDCTRIVDPRTGKVDQMTCKEGGMQALRLGKIVLADLEGRPAPVHKSMMDVFCIGLGQDRGLVWARKWGLDVIITGKLAWKAKKLAWDSASTL</sequence>
<evidence type="ECO:0000256" key="3">
    <source>
        <dbReference type="ARBA" id="ARBA00022630"/>
    </source>
</evidence>
<evidence type="ECO:0000256" key="1">
    <source>
        <dbReference type="ARBA" id="ARBA00001974"/>
    </source>
</evidence>
<dbReference type="GO" id="GO:0019646">
    <property type="term" value="P:aerobic electron transport chain"/>
    <property type="evidence" value="ECO:0007669"/>
    <property type="project" value="TreeGrafter"/>
</dbReference>
<gene>
    <name evidence="7" type="ORF">SY83_17245</name>
</gene>
<dbReference type="STRING" id="1178515.SY83_17245"/>
<dbReference type="Proteomes" id="UP000076927">
    <property type="component" value="Chromosome"/>
</dbReference>